<evidence type="ECO:0000313" key="5">
    <source>
        <dbReference type="EMBL" id="PHH02612.1"/>
    </source>
</evidence>
<comment type="similarity">
    <text evidence="3">Belongs to the SymE family.</text>
</comment>
<comment type="subcellular location">
    <subcellularLocation>
        <location evidence="3">Cytoplasm</location>
    </subcellularLocation>
</comment>
<dbReference type="GO" id="GO:0004521">
    <property type="term" value="F:RNA endonuclease activity"/>
    <property type="evidence" value="ECO:0007669"/>
    <property type="project" value="UniProtKB-UniRule"/>
</dbReference>
<dbReference type="GO" id="GO:0005737">
    <property type="term" value="C:cytoplasm"/>
    <property type="evidence" value="ECO:0007669"/>
    <property type="project" value="UniProtKB-SubCell"/>
</dbReference>
<dbReference type="HAMAP" id="MF_01193">
    <property type="entry name" value="Endoribonucl_SymE"/>
    <property type="match status" value="1"/>
</dbReference>
<dbReference type="EMBL" id="PDLK01000002">
    <property type="protein sequence ID" value="PHH02612.1"/>
    <property type="molecule type" value="Genomic_DNA"/>
</dbReference>
<proteinExistence type="inferred from homology"/>
<feature type="domain" description="Toxin SymE-like" evidence="4">
    <location>
        <begin position="21"/>
        <end position="70"/>
    </location>
</feature>
<dbReference type="InterPro" id="IPR014944">
    <property type="entry name" value="Toxin_SymE-like"/>
</dbReference>
<comment type="function">
    <text evidence="3">Involved in the degradation and recycling of damaged RNA. It is itself a target for degradation by the ATP-dependent protease Lon.</text>
</comment>
<evidence type="ECO:0000259" key="4">
    <source>
        <dbReference type="Pfam" id="PF08845"/>
    </source>
</evidence>
<gene>
    <name evidence="3" type="primary">symE</name>
    <name evidence="5" type="ORF">CRX53_00875</name>
</gene>
<dbReference type="Proteomes" id="UP000222768">
    <property type="component" value="Unassembled WGS sequence"/>
</dbReference>
<evidence type="ECO:0000256" key="3">
    <source>
        <dbReference type="HAMAP-Rule" id="MF_01193"/>
    </source>
</evidence>
<dbReference type="RefSeq" id="WP_032616295.1">
    <property type="nucleotide sequence ID" value="NZ_CP083630.1"/>
</dbReference>
<dbReference type="InterPro" id="IPR020883">
    <property type="entry name" value="TypeI_TA_SymE"/>
</dbReference>
<reference evidence="6" key="1">
    <citation type="submission" date="2017-09" db="EMBL/GenBank/DDBJ databases">
        <title>FDA dAtabase for Regulatory Grade micrObial Sequences (FDA-ARGOS): Supporting development and validation of Infectious Disease Dx tests.</title>
        <authorList>
            <person name="Minogue T."/>
            <person name="Wolcott M."/>
            <person name="Wasieloski L."/>
            <person name="Aguilar W."/>
            <person name="Moore D."/>
            <person name="Tallon L."/>
            <person name="Sadzewicz L."/>
            <person name="Ott S."/>
            <person name="Zhao X."/>
            <person name="Nagaraj S."/>
            <person name="Vavikolanu K."/>
            <person name="Aluvathingal J."/>
            <person name="Nadendla S."/>
            <person name="Sichtig H."/>
        </authorList>
    </citation>
    <scope>NUCLEOTIDE SEQUENCE [LARGE SCALE GENOMIC DNA]</scope>
    <source>
        <strain evidence="6">FDAARGOS_404</strain>
    </source>
</reference>
<evidence type="ECO:0000256" key="2">
    <source>
        <dbReference type="ARBA" id="ARBA00023125"/>
    </source>
</evidence>
<protein>
    <recommendedName>
        <fullName evidence="3">Endoribonuclease SymE</fullName>
        <ecNumber evidence="3">3.1.-.-</ecNumber>
    </recommendedName>
</protein>
<evidence type="ECO:0000256" key="1">
    <source>
        <dbReference type="ARBA" id="ARBA00022490"/>
    </source>
</evidence>
<keyword evidence="3" id="KW-0694">RNA-binding</keyword>
<evidence type="ECO:0000313" key="6">
    <source>
        <dbReference type="Proteomes" id="UP000222768"/>
    </source>
</evidence>
<keyword evidence="3" id="KW-0255">Endonuclease</keyword>
<keyword evidence="3" id="KW-0540">Nuclease</keyword>
<dbReference type="GO" id="GO:0003723">
    <property type="term" value="F:RNA binding"/>
    <property type="evidence" value="ECO:0007669"/>
    <property type="project" value="UniProtKB-KW"/>
</dbReference>
<accession>A0A855ELU7</accession>
<organism evidence="5 6">
    <name type="scientific">Leclercia adecarboxylata</name>
    <dbReference type="NCBI Taxonomy" id="83655"/>
    <lineage>
        <taxon>Bacteria</taxon>
        <taxon>Pseudomonadati</taxon>
        <taxon>Pseudomonadota</taxon>
        <taxon>Gammaproteobacteria</taxon>
        <taxon>Enterobacterales</taxon>
        <taxon>Enterobacteriaceae</taxon>
        <taxon>Leclercia</taxon>
    </lineage>
</organism>
<name>A0A855ELU7_9ENTR</name>
<keyword evidence="3" id="KW-0378">Hydrolase</keyword>
<dbReference type="AlphaFoldDB" id="A0A855ELU7"/>
<sequence length="110" mass="12406">MTDIDCIAESLQPEVFESTDRVFTVSYATRFGDYTRIPAFIMKGLWLNEAGFSTGTKVDVKVMKSCMILTSRQGEPELETLMREVSQLSDQKQQQVMDFVGVISGKLRKA</sequence>
<dbReference type="GO" id="GO:0003677">
    <property type="term" value="F:DNA binding"/>
    <property type="evidence" value="ECO:0007669"/>
    <property type="project" value="UniProtKB-KW"/>
</dbReference>
<dbReference type="GO" id="GO:0016788">
    <property type="term" value="F:hydrolase activity, acting on ester bonds"/>
    <property type="evidence" value="ECO:0007669"/>
    <property type="project" value="InterPro"/>
</dbReference>
<comment type="caution">
    <text evidence="5">The sequence shown here is derived from an EMBL/GenBank/DDBJ whole genome shotgun (WGS) entry which is preliminary data.</text>
</comment>
<dbReference type="Pfam" id="PF08845">
    <property type="entry name" value="SymE_toxin"/>
    <property type="match status" value="1"/>
</dbReference>
<keyword evidence="1 3" id="KW-0963">Cytoplasm</keyword>
<dbReference type="EC" id="3.1.-.-" evidence="3"/>
<dbReference type="GO" id="GO:0016070">
    <property type="term" value="P:RNA metabolic process"/>
    <property type="evidence" value="ECO:0007669"/>
    <property type="project" value="InterPro"/>
</dbReference>
<keyword evidence="2" id="KW-0238">DNA-binding</keyword>